<protein>
    <submittedName>
        <fullName evidence="2">SIMPL domain-containing protein</fullName>
    </submittedName>
</protein>
<keyword evidence="1" id="KW-0732">Signal</keyword>
<name>A0ABV3RDZ4_9SPHN</name>
<dbReference type="Proteomes" id="UP001556118">
    <property type="component" value="Unassembled WGS sequence"/>
</dbReference>
<dbReference type="EMBL" id="JBFNXR010000051">
    <property type="protein sequence ID" value="MEW9856275.1"/>
    <property type="molecule type" value="Genomic_DNA"/>
</dbReference>
<dbReference type="InterPro" id="IPR007497">
    <property type="entry name" value="SIMPL/DUF541"/>
</dbReference>
<gene>
    <name evidence="2" type="ORF">ABUH87_14130</name>
</gene>
<evidence type="ECO:0000313" key="2">
    <source>
        <dbReference type="EMBL" id="MEW9856275.1"/>
    </source>
</evidence>
<keyword evidence="3" id="KW-1185">Reference proteome</keyword>
<comment type="caution">
    <text evidence="2">The sequence shown here is derived from an EMBL/GenBank/DDBJ whole genome shotgun (WGS) entry which is preliminary data.</text>
</comment>
<feature type="chain" id="PRO_5046239755" evidence="1">
    <location>
        <begin position="23"/>
        <end position="253"/>
    </location>
</feature>
<evidence type="ECO:0000313" key="3">
    <source>
        <dbReference type="Proteomes" id="UP001556118"/>
    </source>
</evidence>
<dbReference type="Gene3D" id="3.30.70.2970">
    <property type="entry name" value="Protein of unknown function (DUF541), domain 2"/>
    <property type="match status" value="1"/>
</dbReference>
<accession>A0ABV3RDZ4</accession>
<dbReference type="InterPro" id="IPR052022">
    <property type="entry name" value="26kDa_periplasmic_antigen"/>
</dbReference>
<dbReference type="PANTHER" id="PTHR34387:SF1">
    <property type="entry name" value="PERIPLASMIC IMMUNOGENIC PROTEIN"/>
    <property type="match status" value="1"/>
</dbReference>
<reference evidence="2 3" key="1">
    <citation type="submission" date="2024-06" db="EMBL/GenBank/DDBJ databases">
        <title>Novosphingobium rhizovicinus M1R2S20.</title>
        <authorList>
            <person name="Sun J.-Q."/>
        </authorList>
    </citation>
    <scope>NUCLEOTIDE SEQUENCE [LARGE SCALE GENOMIC DNA]</scope>
    <source>
        <strain evidence="2 3">M1R2S20</strain>
    </source>
</reference>
<dbReference type="RefSeq" id="WP_367774651.1">
    <property type="nucleotide sequence ID" value="NZ_JBFNXR010000051.1"/>
</dbReference>
<evidence type="ECO:0000256" key="1">
    <source>
        <dbReference type="SAM" id="SignalP"/>
    </source>
</evidence>
<sequence length="253" mass="26698">MKFVPLAVGVALATASVAPAHAQMTPAIPAIDAGHTLLTVTAEGSSTRQPDMALFSAGVTTQGDTASQAMAENSRKMTQVIAALKRAGIAERDIQTSNLNLSPVYAQPKRLPDGSYEDQGQRIIAYQVSNTVSVKQRKLGDYGKVIDALVSAGANQVNGPNFMLSKPEVAMDEARAEAMKTARQRAQLYAQAAGLRVAGIVSISESGGYAPQPPMYREMMVTSKRADAAPPPPVMGGELETNVNLTVQFELTP</sequence>
<proteinExistence type="predicted"/>
<dbReference type="Gene3D" id="3.30.110.170">
    <property type="entry name" value="Protein of unknown function (DUF541), domain 1"/>
    <property type="match status" value="1"/>
</dbReference>
<feature type="signal peptide" evidence="1">
    <location>
        <begin position="1"/>
        <end position="22"/>
    </location>
</feature>
<organism evidence="2 3">
    <name type="scientific">Novosphingobium rhizovicinum</name>
    <dbReference type="NCBI Taxonomy" id="3228928"/>
    <lineage>
        <taxon>Bacteria</taxon>
        <taxon>Pseudomonadati</taxon>
        <taxon>Pseudomonadota</taxon>
        <taxon>Alphaproteobacteria</taxon>
        <taxon>Sphingomonadales</taxon>
        <taxon>Sphingomonadaceae</taxon>
        <taxon>Novosphingobium</taxon>
    </lineage>
</organism>
<dbReference type="PANTHER" id="PTHR34387">
    <property type="entry name" value="SLR1258 PROTEIN"/>
    <property type="match status" value="1"/>
</dbReference>
<dbReference type="Pfam" id="PF04402">
    <property type="entry name" value="SIMPL"/>
    <property type="match status" value="1"/>
</dbReference>